<evidence type="ECO:0000256" key="3">
    <source>
        <dbReference type="ARBA" id="ARBA00022803"/>
    </source>
</evidence>
<evidence type="ECO:0000313" key="11">
    <source>
        <dbReference type="Proteomes" id="UP001148838"/>
    </source>
</evidence>
<feature type="domain" description="Tetratricopeptide repeat protein 21A/21B second ARM" evidence="5">
    <location>
        <begin position="395"/>
        <end position="673"/>
    </location>
</feature>
<evidence type="ECO:0000259" key="8">
    <source>
        <dbReference type="Pfam" id="PF25064"/>
    </source>
</evidence>
<proteinExistence type="inferred from homology"/>
<dbReference type="Gene3D" id="1.25.40.10">
    <property type="entry name" value="Tetratricopeptide repeat domain"/>
    <property type="match status" value="6"/>
</dbReference>
<accession>A0ABQ8SET5</accession>
<dbReference type="InterPro" id="IPR056833">
    <property type="entry name" value="ARM_TT21_N"/>
</dbReference>
<organism evidence="10 11">
    <name type="scientific">Periplaneta americana</name>
    <name type="common">American cockroach</name>
    <name type="synonym">Blatta americana</name>
    <dbReference type="NCBI Taxonomy" id="6978"/>
    <lineage>
        <taxon>Eukaryota</taxon>
        <taxon>Metazoa</taxon>
        <taxon>Ecdysozoa</taxon>
        <taxon>Arthropoda</taxon>
        <taxon>Hexapoda</taxon>
        <taxon>Insecta</taxon>
        <taxon>Pterygota</taxon>
        <taxon>Neoptera</taxon>
        <taxon>Polyneoptera</taxon>
        <taxon>Dictyoptera</taxon>
        <taxon>Blattodea</taxon>
        <taxon>Blattoidea</taxon>
        <taxon>Blattidae</taxon>
        <taxon>Blattinae</taxon>
        <taxon>Periplaneta</taxon>
    </lineage>
</organism>
<dbReference type="Pfam" id="PF25063">
    <property type="entry name" value="ARM_TT21_C"/>
    <property type="match status" value="1"/>
</dbReference>
<dbReference type="InterPro" id="IPR019734">
    <property type="entry name" value="TPR_rpt"/>
</dbReference>
<evidence type="ECO:0000259" key="7">
    <source>
        <dbReference type="Pfam" id="PF25063"/>
    </source>
</evidence>
<keyword evidence="3 4" id="KW-0802">TPR repeat</keyword>
<evidence type="ECO:0008006" key="12">
    <source>
        <dbReference type="Google" id="ProtNLM"/>
    </source>
</evidence>
<protein>
    <recommendedName>
        <fullName evidence="12">Tetratricopeptide repeat protein 21B</fullName>
    </recommendedName>
</protein>
<evidence type="ECO:0000259" key="6">
    <source>
        <dbReference type="Pfam" id="PF25062"/>
    </source>
</evidence>
<dbReference type="SUPFAM" id="SSF48452">
    <property type="entry name" value="TPR-like"/>
    <property type="match status" value="7"/>
</dbReference>
<dbReference type="Pfam" id="PF13181">
    <property type="entry name" value="TPR_8"/>
    <property type="match status" value="1"/>
</dbReference>
<evidence type="ECO:0000256" key="1">
    <source>
        <dbReference type="ARBA" id="ARBA00010935"/>
    </source>
</evidence>
<dbReference type="Pfam" id="PF25062">
    <property type="entry name" value="ARM_TT21_N"/>
    <property type="match status" value="1"/>
</dbReference>
<feature type="domain" description="Tetratricopeptide repeat protein 21A/21B N-terminal ARM repeat" evidence="6">
    <location>
        <begin position="130"/>
        <end position="357"/>
    </location>
</feature>
<dbReference type="InterPro" id="IPR056832">
    <property type="entry name" value="ARM_TT21_2nd"/>
</dbReference>
<dbReference type="PANTHER" id="PTHR14699">
    <property type="entry name" value="STI2 PROTEIN-RELATED"/>
    <property type="match status" value="1"/>
</dbReference>
<evidence type="ECO:0000259" key="5">
    <source>
        <dbReference type="Pfam" id="PF25060"/>
    </source>
</evidence>
<dbReference type="Pfam" id="PF25068">
    <property type="entry name" value="ARM_TT21_4th"/>
    <property type="match status" value="1"/>
</dbReference>
<comment type="caution">
    <text evidence="10">The sequence shown here is derived from an EMBL/GenBank/DDBJ whole genome shotgun (WGS) entry which is preliminary data.</text>
</comment>
<comment type="similarity">
    <text evidence="1">Belongs to the TTC21 family.</text>
</comment>
<evidence type="ECO:0000256" key="2">
    <source>
        <dbReference type="ARBA" id="ARBA00022737"/>
    </source>
</evidence>
<dbReference type="Pfam" id="PF25060">
    <property type="entry name" value="ARM_TT21_2nd"/>
    <property type="match status" value="1"/>
</dbReference>
<keyword evidence="2" id="KW-0677">Repeat</keyword>
<keyword evidence="11" id="KW-1185">Reference proteome</keyword>
<reference evidence="10 11" key="1">
    <citation type="journal article" date="2022" name="Allergy">
        <title>Genome assembly and annotation of Periplaneta americana reveal a comprehensive cockroach allergen profile.</title>
        <authorList>
            <person name="Wang L."/>
            <person name="Xiong Q."/>
            <person name="Saelim N."/>
            <person name="Wang L."/>
            <person name="Nong W."/>
            <person name="Wan A.T."/>
            <person name="Shi M."/>
            <person name="Liu X."/>
            <person name="Cao Q."/>
            <person name="Hui J.H.L."/>
            <person name="Sookrung N."/>
            <person name="Leung T.F."/>
            <person name="Tungtrongchitr A."/>
            <person name="Tsui S.K.W."/>
        </authorList>
    </citation>
    <scope>NUCLEOTIDE SEQUENCE [LARGE SCALE GENOMIC DNA]</scope>
    <source>
        <strain evidence="10">PWHHKU_190912</strain>
    </source>
</reference>
<evidence type="ECO:0000313" key="10">
    <source>
        <dbReference type="EMBL" id="KAJ4432379.1"/>
    </source>
</evidence>
<dbReference type="Proteomes" id="UP001148838">
    <property type="component" value="Unassembled WGS sequence"/>
</dbReference>
<gene>
    <name evidence="10" type="ORF">ANN_20998</name>
</gene>
<evidence type="ECO:0000256" key="4">
    <source>
        <dbReference type="PROSITE-ProRule" id="PRU00339"/>
    </source>
</evidence>
<dbReference type="PANTHER" id="PTHR14699:SF0">
    <property type="entry name" value="TETRATRICOPEPTIDE REPEAT PROTEIN 21 HOMOLOG"/>
    <property type="match status" value="1"/>
</dbReference>
<dbReference type="InterPro" id="IPR056835">
    <property type="entry name" value="ARM_TT21_5th"/>
</dbReference>
<feature type="domain" description="Tetratricopeptide repeat protein 21A/21B fourth ARM" evidence="9">
    <location>
        <begin position="890"/>
        <end position="1044"/>
    </location>
</feature>
<dbReference type="Pfam" id="PF25058">
    <property type="entry name" value="ARM_TT21"/>
    <property type="match status" value="1"/>
</dbReference>
<dbReference type="InterPro" id="IPR056836">
    <property type="entry name" value="ARM_TT21_4th"/>
</dbReference>
<dbReference type="InterPro" id="IPR040364">
    <property type="entry name" value="TTC21A/TTC21B"/>
</dbReference>
<evidence type="ECO:0000259" key="9">
    <source>
        <dbReference type="Pfam" id="PF25068"/>
    </source>
</evidence>
<dbReference type="PROSITE" id="PS50293">
    <property type="entry name" value="TPR_REGION"/>
    <property type="match status" value="1"/>
</dbReference>
<feature type="domain" description="Tetratricopeptide repeat protein 21A/21B fifth ARM repeats" evidence="8">
    <location>
        <begin position="1085"/>
        <end position="1201"/>
    </location>
</feature>
<dbReference type="SMART" id="SM00028">
    <property type="entry name" value="TPR"/>
    <property type="match status" value="13"/>
</dbReference>
<dbReference type="EMBL" id="JAJSOF020000029">
    <property type="protein sequence ID" value="KAJ4432379.1"/>
    <property type="molecule type" value="Genomic_DNA"/>
</dbReference>
<dbReference type="InterPro" id="IPR056834">
    <property type="entry name" value="ARM_TT21_C"/>
</dbReference>
<name>A0ABQ8SET5_PERAM</name>
<dbReference type="PROSITE" id="PS50005">
    <property type="entry name" value="TPR"/>
    <property type="match status" value="2"/>
</dbReference>
<feature type="repeat" description="TPR" evidence="4">
    <location>
        <begin position="1017"/>
        <end position="1050"/>
    </location>
</feature>
<sequence>MVFVFGQNASYEVYEEVGCVSSDGSTRRADIIIIDRQKDKGVILDPTICFEMHEQQPQECLLNSKEKVLPKYWPSFEKRKESYGTKLGEYVGWGTAVMLFFAKKNSCTRKACDDFGSEIWMEEKDLKAKILYYCREKLYHAMQSVALEGLRKYPGDATFRLYNGLSLVLGRRTQEGIRELEPLQSDRDVMLGAILALMYAHRCCNVVDREALNQLDSRLKEERKHAGEMGLYHAATVLFYTGKPDKAREYIDKLLKMNSNSPDGLVIKGWIEMLSGKEGKGKVKDIPYYFESAIDHSPGKKNIDAVFGKVRFCELQKDYDGAISLLNQLVVRFPSFVPPLVEKMKNQLALLDWDQTIETANRILAADPHCLEALKVKILMLVCREGNYDEGSLSLRRFFSEIEKSEPKNAELFAENARLFSRVCGRNAAILAETYRFAEKAAQLDPTSADLMTELGYQCLLQGKIKEAVRLYRSATKVDDSSIAALSGLTLCQLSESGANDQARQQVEFLREVEGTQPTPDLLLMSARLISGDAEKAIGYLNEAVETHFRTLRTIPYGAKYLKHLDPDFLLQIVKEYLIYAPVSPSTTAAVNASNIQQGQSLPLPLKQSLTVLEAVSKACPGLLEALYQLARVQFLSGDTKASSVTLQHILDDVDATCADAHLLMAQIQVQQDHYQRAAQSLEVGLSYNFKVREHPLYHLITALVQKQQGNIKDCIQTLQTAMTLCGLRPGSGERARTVSSELSLPDKASLYLELVEAHRFAGQMHEAAKVMQDAIEEFQGTTEEGRVTVANADLALHRGDTNLALEFLQSIAPTQTYYQQARCKMADIHLNYRKDRRAFAECFRELVENSPGPQSFVMLGDAYMSIQEPDRAIEAYEQALKRNPRDAALACKMGRALVKTHQYGKAINYYKEAVKGEEAGQLKLDMAELYMKLGQYDKAEKTLTQEIDGKVDNSDLSALIARTKLLLLLAKVREKAGNIQASLATLKDARDNQSRVLKRTVVEQSGGSIEERHVAANICQQMAEYATMLRDHDAAIRFYKEALAYSPDDTSTLVDLARLYMQVNDLEQCQMSCMTLLKADANNEAATVMMADLAFRKVDFETAAFHFQQLLQRRPDYWTALARLVEVMRRTGNLEELPFYLDKAEAACQRANQEAGLTYCKGLYHWYSGNANLALRHFNGARHDPEWGQQAIFNMIEICLNPDDETLGSESLEGENDEFRGSQDMSLRMAEKLLKDLQPHPSSMCGDEVLNHRLLGNFLLLATRKKPNVEQALQDFTFMASQDAYRDHVGTALGLATGYMLLKQVPRARNQLKRVAKNVWNFEDAEYLERCWLLLADIYIQNNKYDMASELLRRVLQHNKACTKAYEYAGYIAEKDQAYRDAASQYERAWKYGGFRTGHSTSTALLKVTEDIREALDKGQITILTLLDYSKAFDTVDVDLLIAKLRVLHFSDNALAWMDSSS</sequence>
<feature type="repeat" description="TPR" evidence="4">
    <location>
        <begin position="854"/>
        <end position="887"/>
    </location>
</feature>
<dbReference type="InterPro" id="IPR011990">
    <property type="entry name" value="TPR-like_helical_dom_sf"/>
</dbReference>
<feature type="domain" description="Tetratricopeptide repeat protein 21A/21B C-terminal ARM" evidence="7">
    <location>
        <begin position="1231"/>
        <end position="1395"/>
    </location>
</feature>
<dbReference type="Pfam" id="PF25064">
    <property type="entry name" value="ARM_TT21_5th"/>
    <property type="match status" value="1"/>
</dbReference>